<organism evidence="1">
    <name type="scientific">Desulfobacca acetoxidans</name>
    <dbReference type="NCBI Taxonomy" id="60893"/>
    <lineage>
        <taxon>Bacteria</taxon>
        <taxon>Pseudomonadati</taxon>
        <taxon>Thermodesulfobacteriota</taxon>
        <taxon>Desulfobaccia</taxon>
        <taxon>Desulfobaccales</taxon>
        <taxon>Desulfobaccaceae</taxon>
        <taxon>Desulfobacca</taxon>
    </lineage>
</organism>
<evidence type="ECO:0000313" key="1">
    <source>
        <dbReference type="EMBL" id="HGB14270.1"/>
    </source>
</evidence>
<sequence length="376" mass="43457">MGGSIYLLQDNETLVEMQEKEPENEDLLQRLLSQYPHLLAGDQINSEAPRRWLLIKREAGIPAEEGAADRWAVDHLFLDQDGIPTLVEVKRSTDTRLRREVVGQMLDYAANALAYWPAERIQAQFEAWHGDDAETVLAEFLNPESEVREFDPAAFWQQVKTNLQAGRIRLIFAADKIPTELRRIVEFLNTQMNPAEVLALELKQYAGQGLTTLVPNVIGQKEKDRPGGDPRQWDEPSFFKELQLRRGPHDTAVARKLLAWAHSHNLRIFWGKGKRWGSFFPLLDREGITYWLFSVWTYGTLEIQFQMMHQKSPFDQEEKRLDLRARLNQIPGVAIARESITKRPSVSLSVLRPEAHLEQFLRTFDWVIQEIKLCHG</sequence>
<accession>A0A7C3WH45</accession>
<dbReference type="Gene3D" id="3.40.1350.10">
    <property type="match status" value="1"/>
</dbReference>
<name>A0A7C3WH45_9BACT</name>
<dbReference type="AlphaFoldDB" id="A0A7C3WH45"/>
<dbReference type="GO" id="GO:0003676">
    <property type="term" value="F:nucleic acid binding"/>
    <property type="evidence" value="ECO:0007669"/>
    <property type="project" value="InterPro"/>
</dbReference>
<protein>
    <recommendedName>
        <fullName evidence="2">DUF91 domain-containing protein</fullName>
    </recommendedName>
</protein>
<comment type="caution">
    <text evidence="1">The sequence shown here is derived from an EMBL/GenBank/DDBJ whole genome shotgun (WGS) entry which is preliminary data.</text>
</comment>
<dbReference type="InterPro" id="IPR011856">
    <property type="entry name" value="tRNA_endonuc-like_dom_sf"/>
</dbReference>
<reference evidence="1" key="1">
    <citation type="journal article" date="2020" name="mSystems">
        <title>Genome- and Community-Level Interaction Insights into Carbon Utilization and Element Cycling Functions of Hydrothermarchaeota in Hydrothermal Sediment.</title>
        <authorList>
            <person name="Zhou Z."/>
            <person name="Liu Y."/>
            <person name="Xu W."/>
            <person name="Pan J."/>
            <person name="Luo Z.H."/>
            <person name="Li M."/>
        </authorList>
    </citation>
    <scope>NUCLEOTIDE SEQUENCE [LARGE SCALE GENOMIC DNA]</scope>
    <source>
        <strain evidence="1">SpSt-776</strain>
    </source>
</reference>
<evidence type="ECO:0008006" key="2">
    <source>
        <dbReference type="Google" id="ProtNLM"/>
    </source>
</evidence>
<proteinExistence type="predicted"/>
<dbReference type="EMBL" id="DTHB01000027">
    <property type="protein sequence ID" value="HGB14270.1"/>
    <property type="molecule type" value="Genomic_DNA"/>
</dbReference>
<gene>
    <name evidence="1" type="ORF">ENV62_03395</name>
</gene>